<keyword evidence="4 9" id="KW-0436">Ligase</keyword>
<feature type="binding site" evidence="9">
    <location>
        <begin position="420"/>
        <end position="423"/>
    </location>
    <ligand>
        <name>ATP</name>
        <dbReference type="ChEBI" id="CHEBI:30616"/>
    </ligand>
</feature>
<dbReference type="Pfam" id="PF00152">
    <property type="entry name" value="tRNA-synt_2"/>
    <property type="match status" value="1"/>
</dbReference>
<feature type="binding site" evidence="9">
    <location>
        <begin position="226"/>
        <end position="228"/>
    </location>
    <ligand>
        <name>ATP</name>
        <dbReference type="ChEBI" id="CHEBI:30616"/>
    </ligand>
</feature>
<dbReference type="Pfam" id="PF01336">
    <property type="entry name" value="tRNA_anti-codon"/>
    <property type="match status" value="1"/>
</dbReference>
<evidence type="ECO:0000256" key="5">
    <source>
        <dbReference type="ARBA" id="ARBA00022741"/>
    </source>
</evidence>
<proteinExistence type="inferred from homology"/>
<comment type="subunit">
    <text evidence="9">Homodimer.</text>
</comment>
<evidence type="ECO:0000256" key="7">
    <source>
        <dbReference type="ARBA" id="ARBA00022917"/>
    </source>
</evidence>
<dbReference type="EC" id="6.1.1.12" evidence="9"/>
<dbReference type="NCBIfam" id="NF003483">
    <property type="entry name" value="PRK05159.1"/>
    <property type="match status" value="1"/>
</dbReference>
<comment type="caution">
    <text evidence="11">The sequence shown here is derived from an EMBL/GenBank/DDBJ whole genome shotgun (WGS) entry which is preliminary data.</text>
</comment>
<dbReference type="GO" id="GO:0005524">
    <property type="term" value="F:ATP binding"/>
    <property type="evidence" value="ECO:0007669"/>
    <property type="project" value="UniProtKB-UniRule"/>
</dbReference>
<dbReference type="CDD" id="cd04317">
    <property type="entry name" value="EcAspRS_like_N"/>
    <property type="match status" value="1"/>
</dbReference>
<dbReference type="PRINTS" id="PR01042">
    <property type="entry name" value="TRNASYNTHASP"/>
</dbReference>
<feature type="binding site" evidence="9">
    <location>
        <begin position="234"/>
        <end position="236"/>
    </location>
    <ligand>
        <name>ATP</name>
        <dbReference type="ChEBI" id="CHEBI:30616"/>
    </ligand>
</feature>
<comment type="catalytic activity">
    <reaction evidence="9">
        <text>tRNA(Asp) + L-aspartate + ATP = L-aspartyl-tRNA(Asp) + AMP + diphosphate</text>
        <dbReference type="Rhea" id="RHEA:19649"/>
        <dbReference type="Rhea" id="RHEA-COMP:9660"/>
        <dbReference type="Rhea" id="RHEA-COMP:9678"/>
        <dbReference type="ChEBI" id="CHEBI:29991"/>
        <dbReference type="ChEBI" id="CHEBI:30616"/>
        <dbReference type="ChEBI" id="CHEBI:33019"/>
        <dbReference type="ChEBI" id="CHEBI:78442"/>
        <dbReference type="ChEBI" id="CHEBI:78516"/>
        <dbReference type="ChEBI" id="CHEBI:456215"/>
        <dbReference type="EC" id="6.1.1.12"/>
    </reaction>
</comment>
<feature type="binding site" evidence="9">
    <location>
        <position position="372"/>
    </location>
    <ligand>
        <name>ATP</name>
        <dbReference type="ChEBI" id="CHEBI:30616"/>
    </ligand>
</feature>
<evidence type="ECO:0000259" key="10">
    <source>
        <dbReference type="PROSITE" id="PS50862"/>
    </source>
</evidence>
<keyword evidence="6 9" id="KW-0067">ATP-binding</keyword>
<feature type="binding site" evidence="9">
    <location>
        <position position="379"/>
    </location>
    <ligand>
        <name>L-aspartate</name>
        <dbReference type="ChEBI" id="CHEBI:29991"/>
    </ligand>
</feature>
<dbReference type="InterPro" id="IPR047089">
    <property type="entry name" value="Asp-tRNA-ligase_1_N"/>
</dbReference>
<evidence type="ECO:0000256" key="4">
    <source>
        <dbReference type="ARBA" id="ARBA00022598"/>
    </source>
</evidence>
<evidence type="ECO:0000256" key="8">
    <source>
        <dbReference type="ARBA" id="ARBA00023146"/>
    </source>
</evidence>
<dbReference type="Gene3D" id="2.40.50.140">
    <property type="entry name" value="Nucleic acid-binding proteins"/>
    <property type="match status" value="1"/>
</dbReference>
<keyword evidence="3 9" id="KW-0963">Cytoplasm</keyword>
<gene>
    <name evidence="9" type="primary">aspS</name>
    <name evidence="11" type="ORF">A2871_01760</name>
</gene>
<dbReference type="InterPro" id="IPR006195">
    <property type="entry name" value="aa-tRNA-synth_II"/>
</dbReference>
<protein>
    <recommendedName>
        <fullName evidence="9">Aspartate--tRNA ligase</fullName>
        <ecNumber evidence="9">6.1.1.12</ecNumber>
    </recommendedName>
    <alternativeName>
        <fullName evidence="9">Aspartyl-tRNA synthetase</fullName>
        <shortName evidence="9">AspRS</shortName>
    </alternativeName>
</protein>
<name>A0A1F5IRU4_9BACT</name>
<comment type="subcellular location">
    <subcellularLocation>
        <location evidence="1 9">Cytoplasm</location>
    </subcellularLocation>
</comment>
<comment type="caution">
    <text evidence="9">Lacks conserved residue(s) required for the propagation of feature annotation.</text>
</comment>
<dbReference type="GO" id="GO:0006422">
    <property type="term" value="P:aspartyl-tRNA aminoacylation"/>
    <property type="evidence" value="ECO:0007669"/>
    <property type="project" value="UniProtKB-UniRule"/>
</dbReference>
<keyword evidence="7 9" id="KW-0648">Protein biosynthesis</keyword>
<dbReference type="SUPFAM" id="SSF50249">
    <property type="entry name" value="Nucleic acid-binding proteins"/>
    <property type="match status" value="1"/>
</dbReference>
<feature type="domain" description="Aminoacyl-transfer RNA synthetases class-II family profile" evidence="10">
    <location>
        <begin position="150"/>
        <end position="441"/>
    </location>
</feature>
<dbReference type="EMBL" id="MFCR01000006">
    <property type="protein sequence ID" value="OGE19057.1"/>
    <property type="molecule type" value="Genomic_DNA"/>
</dbReference>
<dbReference type="AlphaFoldDB" id="A0A1F5IRU4"/>
<dbReference type="InterPro" id="IPR002312">
    <property type="entry name" value="Asp/Asn-tRNA-synth_IIb"/>
</dbReference>
<dbReference type="GO" id="GO:0017101">
    <property type="term" value="C:aminoacyl-tRNA synthetase multienzyme complex"/>
    <property type="evidence" value="ECO:0007669"/>
    <property type="project" value="TreeGrafter"/>
</dbReference>
<evidence type="ECO:0000256" key="6">
    <source>
        <dbReference type="ARBA" id="ARBA00022840"/>
    </source>
</evidence>
<dbReference type="PANTHER" id="PTHR43450">
    <property type="entry name" value="ASPARTYL-TRNA SYNTHETASE"/>
    <property type="match status" value="1"/>
</dbReference>
<reference evidence="11 12" key="1">
    <citation type="journal article" date="2016" name="Nat. Commun.">
        <title>Thousands of microbial genomes shed light on interconnected biogeochemical processes in an aquifer system.</title>
        <authorList>
            <person name="Anantharaman K."/>
            <person name="Brown C.T."/>
            <person name="Hug L.A."/>
            <person name="Sharon I."/>
            <person name="Castelle C.J."/>
            <person name="Probst A.J."/>
            <person name="Thomas B.C."/>
            <person name="Singh A."/>
            <person name="Wilkins M.J."/>
            <person name="Karaoz U."/>
            <person name="Brodie E.L."/>
            <person name="Williams K.H."/>
            <person name="Hubbard S.S."/>
            <person name="Banfield J.F."/>
        </authorList>
    </citation>
    <scope>NUCLEOTIDE SEQUENCE [LARGE SCALE GENOMIC DNA]</scope>
</reference>
<feature type="binding site" evidence="9">
    <location>
        <position position="375"/>
    </location>
    <ligand>
        <name>L-aspartate</name>
        <dbReference type="ChEBI" id="CHEBI:29991"/>
    </ligand>
</feature>
<evidence type="ECO:0000256" key="1">
    <source>
        <dbReference type="ARBA" id="ARBA00004496"/>
    </source>
</evidence>
<comment type="function">
    <text evidence="9">Catalyzes the attachment of L-aspartate to tRNA(Asp) in a two-step reaction: L-aspartate is first activated by ATP to form Asp-AMP and then transferred to the acceptor end of tRNA(Asp).</text>
</comment>
<organism evidence="11 12">
    <name type="scientific">Candidatus Daviesbacteria bacterium RIFCSPHIGHO2_01_FULL_41_23</name>
    <dbReference type="NCBI Taxonomy" id="1797764"/>
    <lineage>
        <taxon>Bacteria</taxon>
        <taxon>Candidatus Daviesiibacteriota</taxon>
    </lineage>
</organism>
<dbReference type="InterPro" id="IPR004523">
    <property type="entry name" value="Asp-tRNA_synthase_2"/>
</dbReference>
<dbReference type="GO" id="GO:0003723">
    <property type="term" value="F:RNA binding"/>
    <property type="evidence" value="ECO:0007669"/>
    <property type="project" value="TreeGrafter"/>
</dbReference>
<feature type="region of interest" description="Aspartate" evidence="9">
    <location>
        <begin position="205"/>
        <end position="208"/>
    </location>
</feature>
<feature type="binding site" evidence="9">
    <location>
        <position position="226"/>
    </location>
    <ligand>
        <name>L-aspartate</name>
        <dbReference type="ChEBI" id="CHEBI:29991"/>
    </ligand>
</feature>
<dbReference type="HAMAP" id="MF_02075">
    <property type="entry name" value="Asp_tRNA_synth_type2"/>
    <property type="match status" value="1"/>
</dbReference>
<evidence type="ECO:0000256" key="3">
    <source>
        <dbReference type="ARBA" id="ARBA00022490"/>
    </source>
</evidence>
<accession>A0A1F5IRU4</accession>
<dbReference type="SUPFAM" id="SSF55681">
    <property type="entry name" value="Class II aaRS and biotin synthetases"/>
    <property type="match status" value="1"/>
</dbReference>
<dbReference type="InterPro" id="IPR012340">
    <property type="entry name" value="NA-bd_OB-fold"/>
</dbReference>
<dbReference type="PANTHER" id="PTHR43450:SF1">
    <property type="entry name" value="ASPARTATE--TRNA LIGASE, CYTOPLASMIC"/>
    <property type="match status" value="1"/>
</dbReference>
<evidence type="ECO:0000313" key="12">
    <source>
        <dbReference type="Proteomes" id="UP000176336"/>
    </source>
</evidence>
<dbReference type="GO" id="GO:0004815">
    <property type="term" value="F:aspartate-tRNA ligase activity"/>
    <property type="evidence" value="ECO:0007669"/>
    <property type="project" value="UniProtKB-UniRule"/>
</dbReference>
<evidence type="ECO:0000256" key="2">
    <source>
        <dbReference type="ARBA" id="ARBA00005312"/>
    </source>
</evidence>
<dbReference type="InterPro" id="IPR004365">
    <property type="entry name" value="NA-bd_OB_tRNA"/>
</dbReference>
<dbReference type="Proteomes" id="UP000176336">
    <property type="component" value="Unassembled WGS sequence"/>
</dbReference>
<dbReference type="Gene3D" id="3.30.930.10">
    <property type="entry name" value="Bira Bifunctional Protein, Domain 2"/>
    <property type="match status" value="1"/>
</dbReference>
<evidence type="ECO:0000256" key="9">
    <source>
        <dbReference type="HAMAP-Rule" id="MF_02075"/>
    </source>
</evidence>
<dbReference type="GO" id="GO:0005829">
    <property type="term" value="C:cytosol"/>
    <property type="evidence" value="ECO:0007669"/>
    <property type="project" value="TreeGrafter"/>
</dbReference>
<keyword evidence="5 9" id="KW-0547">Nucleotide-binding</keyword>
<sequence>MNRTLILDCKSKVGEQVKICGFVYSKRDHGKISFLDITDRSGIVQVVVANTAHLGGAPARGGATVRGDSNSLHPQDVVCITGKVAKRPEHLINKNIPTGEIEISAENIEILSKAEELPFDMGGKDLSLQLPTLLDFRSLTLRHPKVKSIFKVQATLLEGFRNAAKSLSCTEIVVPTIVAGATEGGAEVFKIDYFEHKAYLSQSPQLYKQMLVPVLERVFTIAKAYRAEPSVTTRHLTESTQMDMEIGFVEFEELLDCLEDTAVKMLKFVEDKCPDILSEFGVEKILYHKIPRLSLREAQEIILKEFGRDNRKEKDLTPQDEIDLCQWSKEKHKSDFVTITHFPTAAKPFYTMPDPKDPEYSLSYDLLFRGVEVMSGSQRINDCKKLTESIKSRGMNPDNFEMYLQAFKFGMPPEGGFSFGLERITMHVLNLSNIREASLFPRDMERVDVRLSKLT</sequence>
<feature type="binding site" evidence="9">
    <location>
        <position position="183"/>
    </location>
    <ligand>
        <name>L-aspartate</name>
        <dbReference type="ChEBI" id="CHEBI:29991"/>
    </ligand>
</feature>
<evidence type="ECO:0000313" key="11">
    <source>
        <dbReference type="EMBL" id="OGE19057.1"/>
    </source>
</evidence>
<dbReference type="InterPro" id="IPR004364">
    <property type="entry name" value="Aa-tRNA-synt_II"/>
</dbReference>
<dbReference type="InterPro" id="IPR045864">
    <property type="entry name" value="aa-tRNA-synth_II/BPL/LPL"/>
</dbReference>
<keyword evidence="8 9" id="KW-0030">Aminoacyl-tRNA synthetase</keyword>
<dbReference type="PROSITE" id="PS50862">
    <property type="entry name" value="AA_TRNA_LIGASE_II"/>
    <property type="match status" value="1"/>
</dbReference>
<comment type="similarity">
    <text evidence="2 9">Belongs to the class-II aminoacyl-tRNA synthetase family. Type 2 subfamily.</text>
</comment>